<feature type="transmembrane region" description="Helical" evidence="1">
    <location>
        <begin position="137"/>
        <end position="155"/>
    </location>
</feature>
<organism evidence="2">
    <name type="scientific">Lotus japonicus</name>
    <name type="common">Lotus corniculatus var. japonicus</name>
    <dbReference type="NCBI Taxonomy" id="34305"/>
    <lineage>
        <taxon>Eukaryota</taxon>
        <taxon>Viridiplantae</taxon>
        <taxon>Streptophyta</taxon>
        <taxon>Embryophyta</taxon>
        <taxon>Tracheophyta</taxon>
        <taxon>Spermatophyta</taxon>
        <taxon>Magnoliopsida</taxon>
        <taxon>eudicotyledons</taxon>
        <taxon>Gunneridae</taxon>
        <taxon>Pentapetalae</taxon>
        <taxon>rosids</taxon>
        <taxon>fabids</taxon>
        <taxon>Fabales</taxon>
        <taxon>Fabaceae</taxon>
        <taxon>Papilionoideae</taxon>
        <taxon>50 kb inversion clade</taxon>
        <taxon>NPAAA clade</taxon>
        <taxon>Hologalegina</taxon>
        <taxon>robinioid clade</taxon>
        <taxon>Loteae</taxon>
        <taxon>Lotus</taxon>
    </lineage>
</organism>
<keyword evidence="1" id="KW-0472">Membrane</keyword>
<dbReference type="AlphaFoldDB" id="I3SA08"/>
<feature type="transmembrane region" description="Helical" evidence="1">
    <location>
        <begin position="107"/>
        <end position="125"/>
    </location>
</feature>
<keyword evidence="1" id="KW-0812">Transmembrane</keyword>
<evidence type="ECO:0000313" key="2">
    <source>
        <dbReference type="EMBL" id="AFK37100.1"/>
    </source>
</evidence>
<proteinExistence type="evidence at transcript level"/>
<sequence>MELEEEETAALLAGEETKEVEIHLFRQGRGPIAVFKSQLGGSERDRLEVRDILHHHFLKSIFAFNPQSGRAAPIRFNPKDGTSVLPYRHGAVLYIDAEPKDSLLKPVTRILVGVLLITIMIMLVWKDIPEWIKNFNVSGVNFSPWIVACVVIVFTRMRKRT</sequence>
<dbReference type="PANTHER" id="PTHR35475">
    <property type="entry name" value="WD REPEAT PROTEIN"/>
    <property type="match status" value="1"/>
</dbReference>
<accession>I3SA08</accession>
<evidence type="ECO:0000256" key="1">
    <source>
        <dbReference type="SAM" id="Phobius"/>
    </source>
</evidence>
<protein>
    <submittedName>
        <fullName evidence="2">Uncharacterized protein</fullName>
    </submittedName>
</protein>
<name>I3SA08_LOTJA</name>
<keyword evidence="1" id="KW-1133">Transmembrane helix</keyword>
<reference evidence="2" key="1">
    <citation type="submission" date="2012-05" db="EMBL/GenBank/DDBJ databases">
        <authorList>
            <person name="Krishnakumar V."/>
            <person name="Cheung F."/>
            <person name="Xiao Y."/>
            <person name="Chan A."/>
            <person name="Moskal W.A."/>
            <person name="Town C.D."/>
        </authorList>
    </citation>
    <scope>NUCLEOTIDE SEQUENCE</scope>
</reference>
<dbReference type="EMBL" id="BT137305">
    <property type="protein sequence ID" value="AFK37100.1"/>
    <property type="molecule type" value="mRNA"/>
</dbReference>
<dbReference type="PANTHER" id="PTHR35475:SF1">
    <property type="entry name" value="WD REPEAT PROTEIN"/>
    <property type="match status" value="1"/>
</dbReference>